<protein>
    <submittedName>
        <fullName evidence="1">Uncharacterized protein</fullName>
    </submittedName>
</protein>
<reference evidence="1" key="2">
    <citation type="submission" date="2023-04" db="EMBL/GenBank/DDBJ databases">
        <authorList>
            <person name="Bu L."/>
            <person name="Lu L."/>
            <person name="Laidemitt M.R."/>
            <person name="Zhang S.M."/>
            <person name="Mutuku M."/>
            <person name="Mkoji G."/>
            <person name="Steinauer M."/>
            <person name="Loker E.S."/>
        </authorList>
    </citation>
    <scope>NUCLEOTIDE SEQUENCE</scope>
    <source>
        <strain evidence="1">KasaAsao</strain>
        <tissue evidence="1">Whole Snail</tissue>
    </source>
</reference>
<evidence type="ECO:0000313" key="1">
    <source>
        <dbReference type="EMBL" id="KAK0044944.1"/>
    </source>
</evidence>
<accession>A0AAD8EZY0</accession>
<dbReference type="Proteomes" id="UP001233172">
    <property type="component" value="Unassembled WGS sequence"/>
</dbReference>
<dbReference type="EMBL" id="JASAOG010000189">
    <property type="protein sequence ID" value="KAK0044944.1"/>
    <property type="molecule type" value="Genomic_DNA"/>
</dbReference>
<dbReference type="AlphaFoldDB" id="A0AAD8EZY0"/>
<keyword evidence="2" id="KW-1185">Reference proteome</keyword>
<gene>
    <name evidence="1" type="ORF">Bpfe_025629</name>
</gene>
<reference evidence="1" key="1">
    <citation type="journal article" date="2023" name="PLoS Negl. Trop. Dis.">
        <title>A genome sequence for Biomphalaria pfeifferi, the major vector snail for the human-infecting parasite Schistosoma mansoni.</title>
        <authorList>
            <person name="Bu L."/>
            <person name="Lu L."/>
            <person name="Laidemitt M.R."/>
            <person name="Zhang S.M."/>
            <person name="Mutuku M."/>
            <person name="Mkoji G."/>
            <person name="Steinauer M."/>
            <person name="Loker E.S."/>
        </authorList>
    </citation>
    <scope>NUCLEOTIDE SEQUENCE</scope>
    <source>
        <strain evidence="1">KasaAsao</strain>
    </source>
</reference>
<evidence type="ECO:0000313" key="2">
    <source>
        <dbReference type="Proteomes" id="UP001233172"/>
    </source>
</evidence>
<organism evidence="1 2">
    <name type="scientific">Biomphalaria pfeifferi</name>
    <name type="common">Bloodfluke planorb</name>
    <name type="synonym">Freshwater snail</name>
    <dbReference type="NCBI Taxonomy" id="112525"/>
    <lineage>
        <taxon>Eukaryota</taxon>
        <taxon>Metazoa</taxon>
        <taxon>Spiralia</taxon>
        <taxon>Lophotrochozoa</taxon>
        <taxon>Mollusca</taxon>
        <taxon>Gastropoda</taxon>
        <taxon>Heterobranchia</taxon>
        <taxon>Euthyneura</taxon>
        <taxon>Panpulmonata</taxon>
        <taxon>Hygrophila</taxon>
        <taxon>Lymnaeoidea</taxon>
        <taxon>Planorbidae</taxon>
        <taxon>Biomphalaria</taxon>
    </lineage>
</organism>
<name>A0AAD8EZY0_BIOPF</name>
<proteinExistence type="predicted"/>
<comment type="caution">
    <text evidence="1">The sequence shown here is derived from an EMBL/GenBank/DDBJ whole genome shotgun (WGS) entry which is preliminary data.</text>
</comment>
<sequence>MKVPCYNIFLLPITPLSPHLWPQWRALPFVPVARNPAKSACYDSSCHLYLLPQFLSRQPVTEVPATSAHCLLTLNFTSYLQRRCLRTPRLHSG</sequence>